<dbReference type="OrthoDB" id="9805455at2"/>
<evidence type="ECO:0000256" key="9">
    <source>
        <dbReference type="ARBA" id="ARBA00022840"/>
    </source>
</evidence>
<dbReference type="InterPro" id="IPR005121">
    <property type="entry name" value="Fdx_antiC-bd"/>
</dbReference>
<dbReference type="GO" id="GO:0005524">
    <property type="term" value="F:ATP binding"/>
    <property type="evidence" value="ECO:0007669"/>
    <property type="project" value="UniProtKB-UniRule"/>
</dbReference>
<dbReference type="Proteomes" id="UP000199073">
    <property type="component" value="Unassembled WGS sequence"/>
</dbReference>
<organism evidence="20 21">
    <name type="scientific">Desulforhopalus singaporensis</name>
    <dbReference type="NCBI Taxonomy" id="91360"/>
    <lineage>
        <taxon>Bacteria</taxon>
        <taxon>Pseudomonadati</taxon>
        <taxon>Thermodesulfobacteriota</taxon>
        <taxon>Desulfobulbia</taxon>
        <taxon>Desulfobulbales</taxon>
        <taxon>Desulfocapsaceae</taxon>
        <taxon>Desulforhopalus</taxon>
    </lineage>
</organism>
<evidence type="ECO:0000256" key="1">
    <source>
        <dbReference type="ARBA" id="ARBA00004496"/>
    </source>
</evidence>
<comment type="similarity">
    <text evidence="2 15">Belongs to the phenylalanyl-tRNA synthetase beta subunit family. Type 1 subfamily.</text>
</comment>
<feature type="domain" description="FDX-ACB" evidence="18">
    <location>
        <begin position="719"/>
        <end position="812"/>
    </location>
</feature>
<evidence type="ECO:0000256" key="11">
    <source>
        <dbReference type="ARBA" id="ARBA00022884"/>
    </source>
</evidence>
<evidence type="ECO:0000256" key="10">
    <source>
        <dbReference type="ARBA" id="ARBA00022842"/>
    </source>
</evidence>
<evidence type="ECO:0000256" key="7">
    <source>
        <dbReference type="ARBA" id="ARBA00022723"/>
    </source>
</evidence>
<feature type="binding site" evidence="15">
    <location>
        <position position="455"/>
    </location>
    <ligand>
        <name>Mg(2+)</name>
        <dbReference type="ChEBI" id="CHEBI:18420"/>
        <note>shared with alpha subunit</note>
    </ligand>
</feature>
<keyword evidence="9 15" id="KW-0067">ATP-binding</keyword>
<dbReference type="InterPro" id="IPR045060">
    <property type="entry name" value="Phe-tRNA-ligase_IIc_bsu"/>
</dbReference>
<dbReference type="EC" id="6.1.1.20" evidence="15"/>
<dbReference type="SUPFAM" id="SSF55681">
    <property type="entry name" value="Class II aaRS and biotin synthetases"/>
    <property type="match status" value="1"/>
</dbReference>
<dbReference type="Gene3D" id="2.40.50.140">
    <property type="entry name" value="Nucleic acid-binding proteins"/>
    <property type="match status" value="1"/>
</dbReference>
<dbReference type="STRING" id="91360.SAMN05660330_01451"/>
<dbReference type="Gene3D" id="3.30.56.10">
    <property type="match status" value="2"/>
</dbReference>
<dbReference type="CDD" id="cd00769">
    <property type="entry name" value="PheRS_beta_core"/>
    <property type="match status" value="1"/>
</dbReference>
<keyword evidence="6 15" id="KW-0436">Ligase</keyword>
<accession>A0A1H0NUE8</accession>
<evidence type="ECO:0000256" key="4">
    <source>
        <dbReference type="ARBA" id="ARBA00022490"/>
    </source>
</evidence>
<dbReference type="GO" id="GO:0000049">
    <property type="term" value="F:tRNA binding"/>
    <property type="evidence" value="ECO:0007669"/>
    <property type="project" value="UniProtKB-UniRule"/>
</dbReference>
<dbReference type="SMART" id="SM00874">
    <property type="entry name" value="B5"/>
    <property type="match status" value="1"/>
</dbReference>
<dbReference type="SUPFAM" id="SSF54991">
    <property type="entry name" value="Anticodon-binding domain of PheRS"/>
    <property type="match status" value="1"/>
</dbReference>
<feature type="domain" description="B5" evidence="19">
    <location>
        <begin position="401"/>
        <end position="477"/>
    </location>
</feature>
<dbReference type="GO" id="GO:0006432">
    <property type="term" value="P:phenylalanyl-tRNA aminoacylation"/>
    <property type="evidence" value="ECO:0007669"/>
    <property type="project" value="UniProtKB-UniRule"/>
</dbReference>
<dbReference type="RefSeq" id="WP_092221327.1">
    <property type="nucleotide sequence ID" value="NZ_FNJI01000008.1"/>
</dbReference>
<dbReference type="GO" id="GO:0009328">
    <property type="term" value="C:phenylalanine-tRNA ligase complex"/>
    <property type="evidence" value="ECO:0007669"/>
    <property type="project" value="TreeGrafter"/>
</dbReference>
<dbReference type="SUPFAM" id="SSF46955">
    <property type="entry name" value="Putative DNA-binding domain"/>
    <property type="match status" value="1"/>
</dbReference>
<comment type="catalytic activity">
    <reaction evidence="14 15">
        <text>tRNA(Phe) + L-phenylalanine + ATP = L-phenylalanyl-tRNA(Phe) + AMP + diphosphate + H(+)</text>
        <dbReference type="Rhea" id="RHEA:19413"/>
        <dbReference type="Rhea" id="RHEA-COMP:9668"/>
        <dbReference type="Rhea" id="RHEA-COMP:9699"/>
        <dbReference type="ChEBI" id="CHEBI:15378"/>
        <dbReference type="ChEBI" id="CHEBI:30616"/>
        <dbReference type="ChEBI" id="CHEBI:33019"/>
        <dbReference type="ChEBI" id="CHEBI:58095"/>
        <dbReference type="ChEBI" id="CHEBI:78442"/>
        <dbReference type="ChEBI" id="CHEBI:78531"/>
        <dbReference type="ChEBI" id="CHEBI:456215"/>
        <dbReference type="EC" id="6.1.1.20"/>
    </reaction>
</comment>
<feature type="binding site" evidence="15">
    <location>
        <position position="465"/>
    </location>
    <ligand>
        <name>Mg(2+)</name>
        <dbReference type="ChEBI" id="CHEBI:18420"/>
        <note>shared with alpha subunit</note>
    </ligand>
</feature>
<dbReference type="NCBIfam" id="TIGR00472">
    <property type="entry name" value="pheT_bact"/>
    <property type="match status" value="1"/>
</dbReference>
<evidence type="ECO:0000256" key="12">
    <source>
        <dbReference type="ARBA" id="ARBA00022917"/>
    </source>
</evidence>
<keyword evidence="10 15" id="KW-0460">Magnesium</keyword>
<dbReference type="PROSITE" id="PS50886">
    <property type="entry name" value="TRBD"/>
    <property type="match status" value="1"/>
</dbReference>
<dbReference type="Pfam" id="PF17759">
    <property type="entry name" value="tRNA_synthFbeta"/>
    <property type="match status" value="1"/>
</dbReference>
<comment type="subcellular location">
    <subcellularLocation>
        <location evidence="1 15">Cytoplasm</location>
    </subcellularLocation>
</comment>
<keyword evidence="13 15" id="KW-0030">Aminoacyl-tRNA synthetase</keyword>
<dbReference type="InterPro" id="IPR009061">
    <property type="entry name" value="DNA-bd_dom_put_sf"/>
</dbReference>
<dbReference type="InterPro" id="IPR041616">
    <property type="entry name" value="PheRS_beta_core"/>
</dbReference>
<dbReference type="SMART" id="SM00873">
    <property type="entry name" value="B3_4"/>
    <property type="match status" value="1"/>
</dbReference>
<reference evidence="20 21" key="1">
    <citation type="submission" date="2016-10" db="EMBL/GenBank/DDBJ databases">
        <authorList>
            <person name="de Groot N.N."/>
        </authorList>
    </citation>
    <scope>NUCLEOTIDE SEQUENCE [LARGE SCALE GENOMIC DNA]</scope>
    <source>
        <strain evidence="20 21">DSM 12130</strain>
    </source>
</reference>
<dbReference type="Pfam" id="PF03484">
    <property type="entry name" value="B5"/>
    <property type="match status" value="1"/>
</dbReference>
<protein>
    <recommendedName>
        <fullName evidence="15">Phenylalanine--tRNA ligase beta subunit</fullName>
        <ecNumber evidence="15">6.1.1.20</ecNumber>
    </recommendedName>
    <alternativeName>
        <fullName evidence="15">Phenylalanyl-tRNA synthetase beta subunit</fullName>
        <shortName evidence="15">PheRS</shortName>
    </alternativeName>
</protein>
<evidence type="ECO:0000256" key="2">
    <source>
        <dbReference type="ARBA" id="ARBA00008653"/>
    </source>
</evidence>
<comment type="cofactor">
    <cofactor evidence="15">
        <name>Mg(2+)</name>
        <dbReference type="ChEBI" id="CHEBI:18420"/>
    </cofactor>
    <text evidence="15">Binds 2 magnesium ions per tetramer.</text>
</comment>
<dbReference type="FunFam" id="3.30.70.380:FF:000001">
    <property type="entry name" value="Phenylalanine--tRNA ligase beta subunit"/>
    <property type="match status" value="1"/>
</dbReference>
<dbReference type="FunFam" id="3.50.40.10:FF:000001">
    <property type="entry name" value="Phenylalanine--tRNA ligase beta subunit"/>
    <property type="match status" value="1"/>
</dbReference>
<evidence type="ECO:0000256" key="5">
    <source>
        <dbReference type="ARBA" id="ARBA00022555"/>
    </source>
</evidence>
<dbReference type="CDD" id="cd02796">
    <property type="entry name" value="tRNA_bind_bactPheRS"/>
    <property type="match status" value="1"/>
</dbReference>
<dbReference type="Gene3D" id="3.50.40.10">
    <property type="entry name" value="Phenylalanyl-trna Synthetase, Chain B, domain 3"/>
    <property type="match status" value="1"/>
</dbReference>
<feature type="domain" description="TRNA-binding" evidence="17">
    <location>
        <begin position="40"/>
        <end position="148"/>
    </location>
</feature>
<dbReference type="PANTHER" id="PTHR10947:SF0">
    <property type="entry name" value="PHENYLALANINE--TRNA LIGASE BETA SUBUNIT"/>
    <property type="match status" value="1"/>
</dbReference>
<gene>
    <name evidence="15" type="primary">pheT</name>
    <name evidence="20" type="ORF">SAMN05660330_01451</name>
</gene>
<dbReference type="InterPro" id="IPR045864">
    <property type="entry name" value="aa-tRNA-synth_II/BPL/LPL"/>
</dbReference>
<dbReference type="HAMAP" id="MF_00283">
    <property type="entry name" value="Phe_tRNA_synth_beta1"/>
    <property type="match status" value="1"/>
</dbReference>
<evidence type="ECO:0000313" key="20">
    <source>
        <dbReference type="EMBL" id="SDO96321.1"/>
    </source>
</evidence>
<feature type="binding site" evidence="15">
    <location>
        <position position="461"/>
    </location>
    <ligand>
        <name>Mg(2+)</name>
        <dbReference type="ChEBI" id="CHEBI:18420"/>
        <note>shared with alpha subunit</note>
    </ligand>
</feature>
<evidence type="ECO:0000256" key="16">
    <source>
        <dbReference type="PROSITE-ProRule" id="PRU00209"/>
    </source>
</evidence>
<evidence type="ECO:0000259" key="19">
    <source>
        <dbReference type="PROSITE" id="PS51483"/>
    </source>
</evidence>
<dbReference type="EMBL" id="FNJI01000008">
    <property type="protein sequence ID" value="SDO96321.1"/>
    <property type="molecule type" value="Genomic_DNA"/>
</dbReference>
<evidence type="ECO:0000256" key="8">
    <source>
        <dbReference type="ARBA" id="ARBA00022741"/>
    </source>
</evidence>
<keyword evidence="21" id="KW-1185">Reference proteome</keyword>
<evidence type="ECO:0000259" key="18">
    <source>
        <dbReference type="PROSITE" id="PS51447"/>
    </source>
</evidence>
<keyword evidence="4 15" id="KW-0963">Cytoplasm</keyword>
<dbReference type="InterPro" id="IPR005146">
    <property type="entry name" value="B3/B4_tRNA-bd"/>
</dbReference>
<dbReference type="FunFam" id="2.40.50.140:FF:000045">
    <property type="entry name" value="Phenylalanine--tRNA ligase beta subunit"/>
    <property type="match status" value="1"/>
</dbReference>
<dbReference type="SUPFAM" id="SSF56037">
    <property type="entry name" value="PheT/TilS domain"/>
    <property type="match status" value="1"/>
</dbReference>
<name>A0A1H0NUE8_9BACT</name>
<keyword evidence="7 15" id="KW-0479">Metal-binding</keyword>
<dbReference type="Pfam" id="PF03483">
    <property type="entry name" value="B3_4"/>
    <property type="match status" value="1"/>
</dbReference>
<evidence type="ECO:0000256" key="13">
    <source>
        <dbReference type="ARBA" id="ARBA00023146"/>
    </source>
</evidence>
<sequence>MKFTLSWLKNYVETGNLTPDELAEHLTMLGLEVDSVTHLYEELADLQTGLVVSTEKHPNADKLTVCQVQIGAETHQIVCGAPNVREGLAVVVALPGTILPGNFKISKSKIRGVGSGGMICSERELGLSTAHDGIMELPEGTEHGQAFTEAVKLADICIEVDLTPNRPDCTSVIGIGREVAAVTGSALKIPVTNQEISSVSDKFDVQIDSPELCLRYAGKLIKGVTIAPSPWWLRKCLLSVGLRPINNVVDITNFVMLEYGQPLHAFDFDNLAGGKIVVRTPSEEEKTFTTLDEAERKLDSDMLMICDAEKPVAVAGVMGGLNSEVSDKSTNILLESACFNAVSVRKTARSLNISTDASYRFERGVDPEGTINALNRAARLICELGGGEIVDEGIDRYPGKKELLVLPLSVTRTNTLLGLDLSIDKTCRMLESIELACTKKDEDILLVTVPSFRVDLEREADLVEEIARLYGYNNIPVTLPAVTLSYPDQDQARVKRLEIARKLTTIGYSEAINYSFTAAKHIDSLGITAEDERHCFVKLLNPLSEDQAVMRTTLLPGLLENVKRNINFQKPAIRLFELGKVFFPNGDNVQPVESTRLAGILSGNRYGESSPLYFKHKSVDIFDAKGTVEFIFREMGMALSTEADDIYFQVPDSGNEEPYAEPGYSLEIRTSDIKLGFLIKMKNDVLRSFSIKNEVYFFDLDFDAICNLQTETKQFSSLPVYPSVKRDIALVVPDSVSAGQLLDEVRTSRDKLIEYAEIFDIFKGDKIPDGCKSVALTITYRSQSKTLTEKNVEKSHAKIVHMLTNKFGGSFRHA</sequence>
<proteinExistence type="inferred from homology"/>
<evidence type="ECO:0000256" key="14">
    <source>
        <dbReference type="ARBA" id="ARBA00049255"/>
    </source>
</evidence>
<evidence type="ECO:0000313" key="21">
    <source>
        <dbReference type="Proteomes" id="UP000199073"/>
    </source>
</evidence>
<comment type="subunit">
    <text evidence="3 15">Tetramer of two alpha and two beta subunits.</text>
</comment>
<keyword evidence="5 16" id="KW-0820">tRNA-binding</keyword>
<dbReference type="InterPro" id="IPR002547">
    <property type="entry name" value="tRNA-bd_dom"/>
</dbReference>
<evidence type="ECO:0000256" key="15">
    <source>
        <dbReference type="HAMAP-Rule" id="MF_00283"/>
    </source>
</evidence>
<keyword evidence="8 15" id="KW-0547">Nucleotide-binding</keyword>
<dbReference type="SUPFAM" id="SSF50249">
    <property type="entry name" value="Nucleic acid-binding proteins"/>
    <property type="match status" value="1"/>
</dbReference>
<dbReference type="PANTHER" id="PTHR10947">
    <property type="entry name" value="PHENYLALANYL-TRNA SYNTHETASE BETA CHAIN AND LEUCINE-RICH REPEAT-CONTAINING PROTEIN 47"/>
    <property type="match status" value="1"/>
</dbReference>
<dbReference type="PROSITE" id="PS51447">
    <property type="entry name" value="FDX_ACB"/>
    <property type="match status" value="1"/>
</dbReference>
<dbReference type="NCBIfam" id="NF045760">
    <property type="entry name" value="YtpR"/>
    <property type="match status" value="1"/>
</dbReference>
<dbReference type="GO" id="GO:0004826">
    <property type="term" value="F:phenylalanine-tRNA ligase activity"/>
    <property type="evidence" value="ECO:0007669"/>
    <property type="project" value="UniProtKB-UniRule"/>
</dbReference>
<feature type="binding site" evidence="15">
    <location>
        <position position="464"/>
    </location>
    <ligand>
        <name>Mg(2+)</name>
        <dbReference type="ChEBI" id="CHEBI:18420"/>
        <note>shared with alpha subunit</note>
    </ligand>
</feature>
<dbReference type="InterPro" id="IPR004532">
    <property type="entry name" value="Phe-tRNA-ligase_IIc_bsu_bact"/>
</dbReference>
<dbReference type="AlphaFoldDB" id="A0A1H0NUE8"/>
<dbReference type="Gene3D" id="3.30.70.380">
    <property type="entry name" value="Ferrodoxin-fold anticodon-binding domain"/>
    <property type="match status" value="1"/>
</dbReference>
<dbReference type="InterPro" id="IPR020825">
    <property type="entry name" value="Phe-tRNA_synthase-like_B3/B4"/>
</dbReference>
<keyword evidence="11 16" id="KW-0694">RNA-binding</keyword>
<dbReference type="GO" id="GO:0000287">
    <property type="term" value="F:magnesium ion binding"/>
    <property type="evidence" value="ECO:0007669"/>
    <property type="project" value="UniProtKB-UniRule"/>
</dbReference>
<dbReference type="InterPro" id="IPR005147">
    <property type="entry name" value="tRNA_synthase_B5-dom"/>
</dbReference>
<dbReference type="InterPro" id="IPR033714">
    <property type="entry name" value="tRNA_bind_bactPheRS"/>
</dbReference>
<dbReference type="Gene3D" id="3.30.930.10">
    <property type="entry name" value="Bira Bifunctional Protein, Domain 2"/>
    <property type="match status" value="1"/>
</dbReference>
<dbReference type="Pfam" id="PF03147">
    <property type="entry name" value="FDX-ACB"/>
    <property type="match status" value="1"/>
</dbReference>
<dbReference type="InterPro" id="IPR012340">
    <property type="entry name" value="NA-bd_OB-fold"/>
</dbReference>
<dbReference type="SMART" id="SM00896">
    <property type="entry name" value="FDX-ACB"/>
    <property type="match status" value="1"/>
</dbReference>
<keyword evidence="12 15" id="KW-0648">Protein biosynthesis</keyword>
<dbReference type="InterPro" id="IPR036690">
    <property type="entry name" value="Fdx_antiC-bd_sf"/>
</dbReference>
<evidence type="ECO:0000256" key="3">
    <source>
        <dbReference type="ARBA" id="ARBA00011209"/>
    </source>
</evidence>
<evidence type="ECO:0000259" key="17">
    <source>
        <dbReference type="PROSITE" id="PS50886"/>
    </source>
</evidence>
<evidence type="ECO:0000256" key="6">
    <source>
        <dbReference type="ARBA" id="ARBA00022598"/>
    </source>
</evidence>
<dbReference type="Pfam" id="PF01588">
    <property type="entry name" value="tRNA_bind"/>
    <property type="match status" value="1"/>
</dbReference>
<dbReference type="PROSITE" id="PS51483">
    <property type="entry name" value="B5"/>
    <property type="match status" value="1"/>
</dbReference>